<evidence type="ECO:0000313" key="1">
    <source>
        <dbReference type="EMBL" id="KAJ8670386.1"/>
    </source>
</evidence>
<gene>
    <name evidence="1" type="ORF">QAD02_001645</name>
</gene>
<keyword evidence="2" id="KW-1185">Reference proteome</keyword>
<dbReference type="EMBL" id="CM056743">
    <property type="protein sequence ID" value="KAJ8670386.1"/>
    <property type="molecule type" value="Genomic_DNA"/>
</dbReference>
<reference evidence="1" key="1">
    <citation type="submission" date="2023-04" db="EMBL/GenBank/DDBJ databases">
        <title>A chromosome-level genome assembly of the parasitoid wasp Eretmocerus hayati.</title>
        <authorList>
            <person name="Zhong Y."/>
            <person name="Liu S."/>
            <person name="Liu Y."/>
        </authorList>
    </citation>
    <scope>NUCLEOTIDE SEQUENCE</scope>
    <source>
        <strain evidence="1">ZJU_SS_LIU_2023</strain>
    </source>
</reference>
<name>A0ACC2NH25_9HYME</name>
<protein>
    <submittedName>
        <fullName evidence="1">Uncharacterized protein</fullName>
    </submittedName>
</protein>
<dbReference type="Proteomes" id="UP001239111">
    <property type="component" value="Chromosome 3"/>
</dbReference>
<evidence type="ECO:0000313" key="2">
    <source>
        <dbReference type="Proteomes" id="UP001239111"/>
    </source>
</evidence>
<sequence length="180" mass="20196">MSATKNNIHGDGLGCFKTDSDPGRSCIRYQFEKLYPRDSFACCHNINLLLGRREDHYCFISVKGYRLNIVRQLIEAGSDVSIKGRHGRTFLHSAAAADNIDVLEELLKKSRQHPIIDLPNYMGLTLLIIAVERNNGFIKLSNQSNLSYAMTIAIGLVFYNGRGAHGLNVLRQESALWSIQ</sequence>
<organism evidence="1 2">
    <name type="scientific">Eretmocerus hayati</name>
    <dbReference type="NCBI Taxonomy" id="131215"/>
    <lineage>
        <taxon>Eukaryota</taxon>
        <taxon>Metazoa</taxon>
        <taxon>Ecdysozoa</taxon>
        <taxon>Arthropoda</taxon>
        <taxon>Hexapoda</taxon>
        <taxon>Insecta</taxon>
        <taxon>Pterygota</taxon>
        <taxon>Neoptera</taxon>
        <taxon>Endopterygota</taxon>
        <taxon>Hymenoptera</taxon>
        <taxon>Apocrita</taxon>
        <taxon>Proctotrupomorpha</taxon>
        <taxon>Chalcidoidea</taxon>
        <taxon>Aphelinidae</taxon>
        <taxon>Aphelininae</taxon>
        <taxon>Eretmocerus</taxon>
    </lineage>
</organism>
<accession>A0ACC2NH25</accession>
<comment type="caution">
    <text evidence="1">The sequence shown here is derived from an EMBL/GenBank/DDBJ whole genome shotgun (WGS) entry which is preliminary data.</text>
</comment>
<proteinExistence type="predicted"/>